<reference evidence="3 4" key="1">
    <citation type="submission" date="2019-04" db="EMBL/GenBank/DDBJ databases">
        <title>An improved genome assembly and genetic linkage map for asparagus bean, Vigna unguiculata ssp. sesquipedialis.</title>
        <authorList>
            <person name="Xia Q."/>
            <person name="Zhang R."/>
            <person name="Dong Y."/>
        </authorList>
    </citation>
    <scope>NUCLEOTIDE SEQUENCE [LARGE SCALE GENOMIC DNA]</scope>
    <source>
        <tissue evidence="3">Leaf</tissue>
    </source>
</reference>
<feature type="signal peptide" evidence="2">
    <location>
        <begin position="1"/>
        <end position="43"/>
    </location>
</feature>
<feature type="compositionally biased region" description="Pro residues" evidence="1">
    <location>
        <begin position="67"/>
        <end position="79"/>
    </location>
</feature>
<evidence type="ECO:0000313" key="4">
    <source>
        <dbReference type="Proteomes" id="UP000501690"/>
    </source>
</evidence>
<organism evidence="3 4">
    <name type="scientific">Vigna unguiculata</name>
    <name type="common">Cowpea</name>
    <dbReference type="NCBI Taxonomy" id="3917"/>
    <lineage>
        <taxon>Eukaryota</taxon>
        <taxon>Viridiplantae</taxon>
        <taxon>Streptophyta</taxon>
        <taxon>Embryophyta</taxon>
        <taxon>Tracheophyta</taxon>
        <taxon>Spermatophyta</taxon>
        <taxon>Magnoliopsida</taxon>
        <taxon>eudicotyledons</taxon>
        <taxon>Gunneridae</taxon>
        <taxon>Pentapetalae</taxon>
        <taxon>rosids</taxon>
        <taxon>fabids</taxon>
        <taxon>Fabales</taxon>
        <taxon>Fabaceae</taxon>
        <taxon>Papilionoideae</taxon>
        <taxon>50 kb inversion clade</taxon>
        <taxon>NPAAA clade</taxon>
        <taxon>indigoferoid/millettioid clade</taxon>
        <taxon>Phaseoleae</taxon>
        <taxon>Vigna</taxon>
    </lineage>
</organism>
<dbReference type="Gramene" id="Vigun05g301000.2.v1.2">
    <property type="protein sequence ID" value="Vigun05g301000.2.v1.2"/>
    <property type="gene ID" value="Vigun05g301000.v1.2"/>
</dbReference>
<dbReference type="AlphaFoldDB" id="A0A4D6N7K8"/>
<evidence type="ECO:0000256" key="1">
    <source>
        <dbReference type="SAM" id="MobiDB-lite"/>
    </source>
</evidence>
<name>A0A4D6N7K8_VIGUN</name>
<keyword evidence="2" id="KW-0732">Signal</keyword>
<feature type="chain" id="PRO_5020034700" evidence="2">
    <location>
        <begin position="44"/>
        <end position="109"/>
    </location>
</feature>
<feature type="region of interest" description="Disordered" evidence="1">
    <location>
        <begin position="55"/>
        <end position="109"/>
    </location>
</feature>
<keyword evidence="4" id="KW-1185">Reference proteome</keyword>
<feature type="compositionally biased region" description="Low complexity" evidence="1">
    <location>
        <begin position="96"/>
        <end position="109"/>
    </location>
</feature>
<proteinExistence type="predicted"/>
<dbReference type="EMBL" id="CP039354">
    <property type="protein sequence ID" value="QCE08814.1"/>
    <property type="molecule type" value="Genomic_DNA"/>
</dbReference>
<feature type="compositionally biased region" description="Low complexity" evidence="1">
    <location>
        <begin position="80"/>
        <end position="89"/>
    </location>
</feature>
<dbReference type="Proteomes" id="UP000501690">
    <property type="component" value="Linkage Group LG10"/>
</dbReference>
<accession>A0A4D6N7K8</accession>
<evidence type="ECO:0000313" key="3">
    <source>
        <dbReference type="EMBL" id="QCE08814.1"/>
    </source>
</evidence>
<evidence type="ECO:0000256" key="2">
    <source>
        <dbReference type="SAM" id="SignalP"/>
    </source>
</evidence>
<sequence length="109" mass="11776">MSEKFEEAHQLKVRKMKTLHLLILSLFLFQVLLFPSTPPHAHAAPLGESTVKVMNLWPPRHPRRHPPPPPTPGYSPEPGPGKTKGSPPTLSSIVVAAPINPSNPSSASA</sequence>
<protein>
    <submittedName>
        <fullName evidence="3">Uncharacterized protein</fullName>
    </submittedName>
</protein>
<gene>
    <name evidence="3" type="ORF">DEO72_LG10g32</name>
</gene>